<reference evidence="1" key="1">
    <citation type="submission" date="2021-02" db="EMBL/GenBank/DDBJ databases">
        <authorList>
            <person name="Dougan E. K."/>
            <person name="Rhodes N."/>
            <person name="Thang M."/>
            <person name="Chan C."/>
        </authorList>
    </citation>
    <scope>NUCLEOTIDE SEQUENCE</scope>
</reference>
<organism evidence="1 2">
    <name type="scientific">Symbiodinium pilosum</name>
    <name type="common">Dinoflagellate</name>
    <dbReference type="NCBI Taxonomy" id="2952"/>
    <lineage>
        <taxon>Eukaryota</taxon>
        <taxon>Sar</taxon>
        <taxon>Alveolata</taxon>
        <taxon>Dinophyceae</taxon>
        <taxon>Suessiales</taxon>
        <taxon>Symbiodiniaceae</taxon>
        <taxon>Symbiodinium</taxon>
    </lineage>
</organism>
<evidence type="ECO:0000313" key="2">
    <source>
        <dbReference type="Proteomes" id="UP000649617"/>
    </source>
</evidence>
<dbReference type="OrthoDB" id="416168at2759"/>
<gene>
    <name evidence="1" type="primary">pmpB</name>
    <name evidence="1" type="ORF">SPIL2461_LOCUS13892</name>
</gene>
<feature type="non-terminal residue" evidence="1">
    <location>
        <position position="1"/>
    </location>
</feature>
<protein>
    <submittedName>
        <fullName evidence="1">PmpB protein</fullName>
    </submittedName>
</protein>
<dbReference type="Proteomes" id="UP000649617">
    <property type="component" value="Unassembled WGS sequence"/>
</dbReference>
<accession>A0A812TBP6</accession>
<dbReference type="EMBL" id="CAJNIZ010031136">
    <property type="protein sequence ID" value="CAE7528321.1"/>
    <property type="molecule type" value="Genomic_DNA"/>
</dbReference>
<keyword evidence="2" id="KW-1185">Reference proteome</keyword>
<sequence>VCDPGNTQTINGTNRSCSQCPDGARECFAGHLVMERGMMVQNDFVNQTLHCPNQAACPGGRLPQSPDGKAMCVDGYEGQGCTSCSVGYAIADSSVLT</sequence>
<proteinExistence type="predicted"/>
<feature type="non-terminal residue" evidence="1">
    <location>
        <position position="97"/>
    </location>
</feature>
<dbReference type="AlphaFoldDB" id="A0A812TBP6"/>
<evidence type="ECO:0000313" key="1">
    <source>
        <dbReference type="EMBL" id="CAE7528321.1"/>
    </source>
</evidence>
<comment type="caution">
    <text evidence="1">The sequence shown here is derived from an EMBL/GenBank/DDBJ whole genome shotgun (WGS) entry which is preliminary data.</text>
</comment>
<name>A0A812TBP6_SYMPI</name>